<evidence type="ECO:0000256" key="1">
    <source>
        <dbReference type="ARBA" id="ARBA00022614"/>
    </source>
</evidence>
<evidence type="ECO:0000313" key="5">
    <source>
        <dbReference type="EMBL" id="KAH3797666.1"/>
    </source>
</evidence>
<dbReference type="GO" id="GO:0000166">
    <property type="term" value="F:nucleotide binding"/>
    <property type="evidence" value="ECO:0007669"/>
    <property type="project" value="UniProtKB-KW"/>
</dbReference>
<dbReference type="InterPro" id="IPR027417">
    <property type="entry name" value="P-loop_NTPase"/>
</dbReference>
<keyword evidence="2" id="KW-0677">Repeat</keyword>
<gene>
    <name evidence="5" type="ORF">DPMN_151251</name>
</gene>
<evidence type="ECO:0000256" key="2">
    <source>
        <dbReference type="ARBA" id="ARBA00022737"/>
    </source>
</evidence>
<dbReference type="GO" id="GO:0009966">
    <property type="term" value="P:regulation of signal transduction"/>
    <property type="evidence" value="ECO:0007669"/>
    <property type="project" value="UniProtKB-ARBA"/>
</dbReference>
<dbReference type="PRINTS" id="PR00449">
    <property type="entry name" value="RASTRNSFRMNG"/>
</dbReference>
<evidence type="ECO:0000259" key="4">
    <source>
        <dbReference type="PROSITE" id="PS51424"/>
    </source>
</evidence>
<dbReference type="Pfam" id="PF08477">
    <property type="entry name" value="Roc"/>
    <property type="match status" value="1"/>
</dbReference>
<dbReference type="PANTHER" id="PTHR48051">
    <property type="match status" value="1"/>
</dbReference>
<dbReference type="GO" id="GO:0005737">
    <property type="term" value="C:cytoplasm"/>
    <property type="evidence" value="ECO:0007669"/>
    <property type="project" value="TreeGrafter"/>
</dbReference>
<keyword evidence="3" id="KW-0547">Nucleotide-binding</keyword>
<accession>A0A9D4FJ59</accession>
<dbReference type="Gene3D" id="3.40.50.300">
    <property type="entry name" value="P-loop containing nucleotide triphosphate hydrolases"/>
    <property type="match status" value="1"/>
</dbReference>
<dbReference type="PANTHER" id="PTHR48051:SF1">
    <property type="entry name" value="RAS SUPPRESSOR PROTEIN 1"/>
    <property type="match status" value="1"/>
</dbReference>
<reference evidence="5" key="1">
    <citation type="journal article" date="2019" name="bioRxiv">
        <title>The Genome of the Zebra Mussel, Dreissena polymorpha: A Resource for Invasive Species Research.</title>
        <authorList>
            <person name="McCartney M.A."/>
            <person name="Auch B."/>
            <person name="Kono T."/>
            <person name="Mallez S."/>
            <person name="Zhang Y."/>
            <person name="Obille A."/>
            <person name="Becker A."/>
            <person name="Abrahante J.E."/>
            <person name="Garbe J."/>
            <person name="Badalamenti J.P."/>
            <person name="Herman A."/>
            <person name="Mangelson H."/>
            <person name="Liachko I."/>
            <person name="Sullivan S."/>
            <person name="Sone E.D."/>
            <person name="Koren S."/>
            <person name="Silverstein K.A.T."/>
            <person name="Beckman K.B."/>
            <person name="Gohl D.M."/>
        </authorList>
    </citation>
    <scope>NUCLEOTIDE SEQUENCE</scope>
    <source>
        <strain evidence="5">Duluth1</strain>
        <tissue evidence="5">Whole animal</tissue>
    </source>
</reference>
<evidence type="ECO:0000256" key="3">
    <source>
        <dbReference type="ARBA" id="ARBA00022741"/>
    </source>
</evidence>
<keyword evidence="6" id="KW-1185">Reference proteome</keyword>
<dbReference type="SUPFAM" id="SSF52058">
    <property type="entry name" value="L domain-like"/>
    <property type="match status" value="1"/>
</dbReference>
<comment type="caution">
    <text evidence="5">The sequence shown here is derived from an EMBL/GenBank/DDBJ whole genome shotgun (WGS) entry which is preliminary data.</text>
</comment>
<dbReference type="Pfam" id="PF13855">
    <property type="entry name" value="LRR_8"/>
    <property type="match status" value="2"/>
</dbReference>
<dbReference type="EMBL" id="JAIWYP010000007">
    <property type="protein sequence ID" value="KAH3797666.1"/>
    <property type="molecule type" value="Genomic_DNA"/>
</dbReference>
<name>A0A9D4FJ59_DREPO</name>
<protein>
    <recommendedName>
        <fullName evidence="4">Roc domain-containing protein</fullName>
    </recommendedName>
</protein>
<dbReference type="PROSITE" id="PS51424">
    <property type="entry name" value="ROC"/>
    <property type="match status" value="1"/>
</dbReference>
<dbReference type="Gene3D" id="3.30.70.1390">
    <property type="entry name" value="ROC domain from the Parkinson's disease-associated leucine-rich repeat kinase 2"/>
    <property type="match status" value="1"/>
</dbReference>
<proteinExistence type="predicted"/>
<reference evidence="5" key="2">
    <citation type="submission" date="2020-11" db="EMBL/GenBank/DDBJ databases">
        <authorList>
            <person name="McCartney M.A."/>
            <person name="Auch B."/>
            <person name="Kono T."/>
            <person name="Mallez S."/>
            <person name="Becker A."/>
            <person name="Gohl D.M."/>
            <person name="Silverstein K.A.T."/>
            <person name="Koren S."/>
            <person name="Bechman K.B."/>
            <person name="Herman A."/>
            <person name="Abrahante J.E."/>
            <person name="Garbe J."/>
        </authorList>
    </citation>
    <scope>NUCLEOTIDE SEQUENCE</scope>
    <source>
        <strain evidence="5">Duluth1</strain>
        <tissue evidence="5">Whole animal</tissue>
    </source>
</reference>
<keyword evidence="1" id="KW-0433">Leucine-rich repeat</keyword>
<dbReference type="InterPro" id="IPR020859">
    <property type="entry name" value="ROC"/>
</dbReference>
<evidence type="ECO:0000313" key="6">
    <source>
        <dbReference type="Proteomes" id="UP000828390"/>
    </source>
</evidence>
<sequence length="1935" mass="218524">MVPCDIDMRRHMVPCDIDMRRHMVPCDIDMRRHMVPCDIDMRRHMVPCDIDMRRHMVPCDIDMRRHMVPCDIDMRRHMVPCDIDMRRHMVPCDIDMRRHMVPCDIDMRRHMVPCDIDMRRHMVPCDIDMRRHMVPCDIDMRRHMVPCDIDMRRHMVPCDIDMRRHMVPCDIDLRRHMVPCDIDMRRHMVPCDIDMRRHMVPCDIDMRRHMYEDCSFMVLAMTDSDVRLRLAKIYGMVKDKIKQVTGRLEATIGLALDTNWKIAALNYLEQNVLGNCLKMLERGRALFKNPGPNVASKGKQFQKDSETEGICLLNGGSLKVQPGVTPKGDDLNFLVSMFTADEIAHPWHRKPLPGSEVEELTREVSQAAVPLIRLSDLQTKSTLSVAQKSRLMDYAALRGLGVKFSPVIGVNTEELVITDFDSLAAIIDHILLTPAPRSCDLRCLGDAIPCWTEDDLLKVLPGATQSSKTLVLSLLRDKGLLLKFSTDPWCTVRDVSFVYIRFSDVPMKAPDILSQYWPPKKDISTSMQQREKFYFCVPGLPQSFFPTLLRYGSPPATVILPHIVQVWFPACHSHSFPHCSGMVPGLPQSFFPTLLTYGSRPDTVILPHTAQVWFPACHSHSSPHCSGMVPGLPQSFFPTLLRYGSRTATVILPHTAQVWFPACHSHSSPHCSGMVPSLPQSFFPKLLRYGSQPATVILPNTVQVWFPACHSHSSPHCSGMVPGLPQSFFPTLLRYGSRPATVILPLHFSGMVPGLPQSFFPTLLRELMRYGTPSIAWQKGAIFQKGHITVSVQLLSDGKDQFPVLVLQVRGNRGNPAFSDEPLWTTLKLYANTCDLLFLKFNISLMKCVHCSTCSQTSSVVEMLSKGSGAAQYFMEHLVRVGDNKDITCGVCGTQAHRDSQLGPAIAATELVPSHDPQGCAKATSNALNRCLMCNNCAVEGTHCEVNLTRGAKNWHCDCNRSAKLCIYCGMCQRCFLAIKNTAAELEPKFDPPKSERYRQDQLAALDKVKVTESGSIYGFIEADSSIALETKQLTPNYAPNMMITIVKDGYFILNLQTLAKEGLSRLEIEYFSKTGVVSERGIIVHTNRDGTPLKRVLAKLGDTLSVQLRYCEEERPAVEKKSETGGAVTVNRYGHMMLRLLLNGAPIYERGMRATQISVTLYNNDSEGVFLQVETPGKFPVMKRESKEKHCGMSAAQLPCSLQMKLIQMIENMEYVLFGGKGLSLSGSPCAVLPAHITMETLKHPIWFMVKDTRLHHMCLSWNAVQGKKSVLGSSISKDANLNAPMSDRLTKEDWTLSKIVHLVNAEGIDISKLPSGHTPDTMNFLIFLWHFVLSTYPEVLLPRSTDKLLRPVVLTPETDLQVKEGLRSLIQACMWHHYTLINFEDTKKTFQTSTQAGKFRGEFLTTRNILVQSSMDSQDLLRDHFECTGLIKVNSKFNRSLELYLCSSHSNALKMKESATEFPTQLTGINSVFLSFIDMSFNDLTSIPEEFFANLPNLTTFSIGHNFIENLPGSISRCKKLSSLSIFENNISSFPDELAELKNLLILDAGNNCLVDFPVVITKIPSLQKLFLNNCFFTELPEDIGNLKNLRQLHFQGNCLTRLPESFKQLSELEDLILSGVQWMQLGEGKDHITLSNFKHTIRRKFGRWLVANDQNETRLFKMFDENQNSMLEAKELGRLDAAVFNLFPRFGYKGNDHPDEDTPHGFPMELLACKKLRCLYFKYQAFTKIPPEICELENLVDLQVSHNPNLLSIPADLSKIQGLKKLELDDLPLLKTPPREIREKGVQSVMAYLQRLMSGAELSKRTKLMLVGLGGAGKTSLVKALMSSDHKMDTGQGHDVTDGIEIKTWDVAHGDEGITYNIWDFAGQTVYYNTHQFFLSPNRSIYLLLWNVRQGHEHAGLDFWLSSITVQAPKAPVFVIGSHIDEEEREKE</sequence>
<feature type="domain" description="Roc" evidence="4">
    <location>
        <begin position="1802"/>
        <end position="1935"/>
    </location>
</feature>
<dbReference type="SMART" id="SM00369">
    <property type="entry name" value="LRR_TYP"/>
    <property type="match status" value="4"/>
</dbReference>
<dbReference type="Gene3D" id="3.80.10.10">
    <property type="entry name" value="Ribonuclease Inhibitor"/>
    <property type="match status" value="2"/>
</dbReference>
<dbReference type="Proteomes" id="UP000828390">
    <property type="component" value="Unassembled WGS sequence"/>
</dbReference>
<dbReference type="InterPro" id="IPR032675">
    <property type="entry name" value="LRR_dom_sf"/>
</dbReference>
<dbReference type="InterPro" id="IPR001611">
    <property type="entry name" value="Leu-rich_rpt"/>
</dbReference>
<dbReference type="SUPFAM" id="SSF52540">
    <property type="entry name" value="P-loop containing nucleoside triphosphate hydrolases"/>
    <property type="match status" value="1"/>
</dbReference>
<organism evidence="5 6">
    <name type="scientific">Dreissena polymorpha</name>
    <name type="common">Zebra mussel</name>
    <name type="synonym">Mytilus polymorpha</name>
    <dbReference type="NCBI Taxonomy" id="45954"/>
    <lineage>
        <taxon>Eukaryota</taxon>
        <taxon>Metazoa</taxon>
        <taxon>Spiralia</taxon>
        <taxon>Lophotrochozoa</taxon>
        <taxon>Mollusca</taxon>
        <taxon>Bivalvia</taxon>
        <taxon>Autobranchia</taxon>
        <taxon>Heteroconchia</taxon>
        <taxon>Euheterodonta</taxon>
        <taxon>Imparidentia</taxon>
        <taxon>Neoheterodontei</taxon>
        <taxon>Myida</taxon>
        <taxon>Dreissenoidea</taxon>
        <taxon>Dreissenidae</taxon>
        <taxon>Dreissena</taxon>
    </lineage>
</organism>
<dbReference type="InterPro" id="IPR050216">
    <property type="entry name" value="LRR_domain-containing"/>
</dbReference>
<dbReference type="InterPro" id="IPR003591">
    <property type="entry name" value="Leu-rich_rpt_typical-subtyp"/>
</dbReference>